<dbReference type="SUPFAM" id="SSF52540">
    <property type="entry name" value="P-loop containing nucleoside triphosphate hydrolases"/>
    <property type="match status" value="1"/>
</dbReference>
<protein>
    <submittedName>
        <fullName evidence="4">ABC-2 type transport system ATP-binding protein</fullName>
    </submittedName>
</protein>
<feature type="domain" description="ABC transporter" evidence="3">
    <location>
        <begin position="34"/>
        <end position="256"/>
    </location>
</feature>
<dbReference type="Gene3D" id="3.40.50.300">
    <property type="entry name" value="P-loop containing nucleotide triphosphate hydrolases"/>
    <property type="match status" value="1"/>
</dbReference>
<organism evidence="4 5">
    <name type="scientific">Actinomyces ruminicola</name>
    <dbReference type="NCBI Taxonomy" id="332524"/>
    <lineage>
        <taxon>Bacteria</taxon>
        <taxon>Bacillati</taxon>
        <taxon>Actinomycetota</taxon>
        <taxon>Actinomycetes</taxon>
        <taxon>Actinomycetales</taxon>
        <taxon>Actinomycetaceae</taxon>
        <taxon>Actinomyces</taxon>
    </lineage>
</organism>
<name>A0A1H0DYB1_9ACTO</name>
<sequence length="286" mass="30346">MSQPRYIHHMMKNGRGAEVGRRVLADAAAPPSAVHARGLRVSRGGSEILRGLDLDLRPGSITGLLGPSGCGKTTLMRVLVGVQRYAGEARVLGERPGAPAVRGRVGYVTQAAAVYRDLTARQNLRYFAALAGARARDLDEVLDAVGLTALADRRVSTYSGGEVGRVSLACALVAGPELLVLDEPTVGLDPLTREGLWKVFRNLADAGATLLISSHVMDEAFRCDRVLLMREGRFLASTTADELLARTGADTLDAAFLDVVRRAERMAADAQAGAIPLGDHGGEGRR</sequence>
<accession>A0A1H0DYB1</accession>
<reference evidence="5" key="1">
    <citation type="submission" date="2016-10" db="EMBL/GenBank/DDBJ databases">
        <authorList>
            <person name="Varghese N."/>
            <person name="Submissions S."/>
        </authorList>
    </citation>
    <scope>NUCLEOTIDE SEQUENCE [LARGE SCALE GENOMIC DNA]</scope>
    <source>
        <strain evidence="5">DSM 27982</strain>
    </source>
</reference>
<dbReference type="STRING" id="332524.SAMN04487766_10664"/>
<dbReference type="InterPro" id="IPR027417">
    <property type="entry name" value="P-loop_NTPase"/>
</dbReference>
<evidence type="ECO:0000313" key="5">
    <source>
        <dbReference type="Proteomes" id="UP000198541"/>
    </source>
</evidence>
<dbReference type="GO" id="GO:0016887">
    <property type="term" value="F:ATP hydrolysis activity"/>
    <property type="evidence" value="ECO:0007669"/>
    <property type="project" value="InterPro"/>
</dbReference>
<keyword evidence="5" id="KW-1185">Reference proteome</keyword>
<keyword evidence="1" id="KW-0547">Nucleotide-binding</keyword>
<dbReference type="InterPro" id="IPR003439">
    <property type="entry name" value="ABC_transporter-like_ATP-bd"/>
</dbReference>
<dbReference type="Proteomes" id="UP000198541">
    <property type="component" value="Unassembled WGS sequence"/>
</dbReference>
<dbReference type="Pfam" id="PF00005">
    <property type="entry name" value="ABC_tran"/>
    <property type="match status" value="1"/>
</dbReference>
<proteinExistence type="predicted"/>
<dbReference type="PANTHER" id="PTHR43038">
    <property type="entry name" value="ATP-BINDING CASSETTE, SUB-FAMILY H, MEMBER 1"/>
    <property type="match status" value="1"/>
</dbReference>
<dbReference type="CDD" id="cd03230">
    <property type="entry name" value="ABC_DR_subfamily_A"/>
    <property type="match status" value="1"/>
</dbReference>
<dbReference type="AlphaFoldDB" id="A0A1H0DYB1"/>
<keyword evidence="2 4" id="KW-0067">ATP-binding</keyword>
<evidence type="ECO:0000259" key="3">
    <source>
        <dbReference type="PROSITE" id="PS50893"/>
    </source>
</evidence>
<evidence type="ECO:0000313" key="4">
    <source>
        <dbReference type="EMBL" id="SDN74971.1"/>
    </source>
</evidence>
<gene>
    <name evidence="4" type="ORF">SAMN05216355_11278</name>
</gene>
<dbReference type="PANTHER" id="PTHR43038:SF3">
    <property type="entry name" value="ABC TRANSPORTER G FAMILY MEMBER 20 ISOFORM X1"/>
    <property type="match status" value="1"/>
</dbReference>
<evidence type="ECO:0000256" key="2">
    <source>
        <dbReference type="ARBA" id="ARBA00022840"/>
    </source>
</evidence>
<evidence type="ECO:0000256" key="1">
    <source>
        <dbReference type="ARBA" id="ARBA00022741"/>
    </source>
</evidence>
<dbReference type="GO" id="GO:0005524">
    <property type="term" value="F:ATP binding"/>
    <property type="evidence" value="ECO:0007669"/>
    <property type="project" value="UniProtKB-KW"/>
</dbReference>
<dbReference type="PROSITE" id="PS50893">
    <property type="entry name" value="ABC_TRANSPORTER_2"/>
    <property type="match status" value="1"/>
</dbReference>
<dbReference type="EMBL" id="FNIM01000012">
    <property type="protein sequence ID" value="SDN74971.1"/>
    <property type="molecule type" value="Genomic_DNA"/>
</dbReference>
<dbReference type="InterPro" id="IPR003593">
    <property type="entry name" value="AAA+_ATPase"/>
</dbReference>
<dbReference type="SMART" id="SM00382">
    <property type="entry name" value="AAA"/>
    <property type="match status" value="1"/>
</dbReference>